<dbReference type="VEuPathDB" id="FungiDB:TSTA_046590"/>
<feature type="compositionally biased region" description="Polar residues" evidence="1">
    <location>
        <begin position="442"/>
        <end position="456"/>
    </location>
</feature>
<dbReference type="EMBL" id="EQ962657">
    <property type="protein sequence ID" value="EED15205.1"/>
    <property type="molecule type" value="Genomic_DNA"/>
</dbReference>
<dbReference type="GeneID" id="8099570"/>
<gene>
    <name evidence="2" type="ORF">TSTA_046590</name>
</gene>
<dbReference type="PhylomeDB" id="B8MJK5"/>
<evidence type="ECO:0000256" key="1">
    <source>
        <dbReference type="SAM" id="MobiDB-lite"/>
    </source>
</evidence>
<dbReference type="eggNOG" id="ENOG502RNQC">
    <property type="taxonomic scope" value="Eukaryota"/>
</dbReference>
<dbReference type="OMA" id="AEYCEQC"/>
<evidence type="ECO:0000313" key="3">
    <source>
        <dbReference type="Proteomes" id="UP000001745"/>
    </source>
</evidence>
<dbReference type="HOGENOM" id="CLU_024594_0_0_1"/>
<evidence type="ECO:0000313" key="2">
    <source>
        <dbReference type="EMBL" id="EED15205.1"/>
    </source>
</evidence>
<dbReference type="RefSeq" id="XP_002485158.1">
    <property type="nucleotide sequence ID" value="XM_002485113.1"/>
</dbReference>
<feature type="compositionally biased region" description="Acidic residues" evidence="1">
    <location>
        <begin position="478"/>
        <end position="487"/>
    </location>
</feature>
<feature type="region of interest" description="Disordered" evidence="1">
    <location>
        <begin position="411"/>
        <end position="501"/>
    </location>
</feature>
<keyword evidence="3" id="KW-1185">Reference proteome</keyword>
<name>B8MJK5_TALSN</name>
<organism evidence="2 3">
    <name type="scientific">Talaromyces stipitatus (strain ATCC 10500 / CBS 375.48 / QM 6759 / NRRL 1006)</name>
    <name type="common">Penicillium stipitatum</name>
    <dbReference type="NCBI Taxonomy" id="441959"/>
    <lineage>
        <taxon>Eukaryota</taxon>
        <taxon>Fungi</taxon>
        <taxon>Dikarya</taxon>
        <taxon>Ascomycota</taxon>
        <taxon>Pezizomycotina</taxon>
        <taxon>Eurotiomycetes</taxon>
        <taxon>Eurotiomycetidae</taxon>
        <taxon>Eurotiales</taxon>
        <taxon>Trichocomaceae</taxon>
        <taxon>Talaromyces</taxon>
        <taxon>Talaromyces sect. Talaromyces</taxon>
    </lineage>
</organism>
<dbReference type="InParanoid" id="B8MJK5"/>
<sequence>MFQQNFPRRYSFGSIPSSKYTENDFTCNRLNCHCESANLEADDSISSRSVSSRRHAEYFYRPPILSIHREQLISNGSPYSYFEYDHNPNAEAEYCEQCQFCSVGAKWCGRYPSNDQTVVKMPRSFLDSTPSDYEGLYGLPELKVQLPHATWVQDPFVVNAAQVVNGGAVPREQEQQFQPAVFSHSIGQPSGAKMDRNPSIDEVLYASHQNPSMDSLQQMRTINQVPAKESTYLKSCRDVRTTQEERCAIEEGSLVISIPPSFTNLSQQLIAPDEFELRLGEAFVVCRMYADMWALCARIRNSECIAELDQDELQNSPNLKFIPLCAVTLASNYAAFTRRCTIYRQQHPHSALFPTGGHLITPPDRVESLEASRRYFSRCDRSLIPLPPMVQHLCKAPVKLSPGFDYVPMTEESEAQENIQDEAPAPTHQGTLSRFWKKWSSKDTSSPAEQRQTEAQVHTGLTPDGKSSYPRHTKQEISDGEDGQEVQDTEHGNGNKIGKRKSVRNFFSRSVRVKNGDVVQV</sequence>
<accession>B8MJK5</accession>
<dbReference type="OrthoDB" id="4526763at2759"/>
<protein>
    <submittedName>
        <fullName evidence="2">Uncharacterized protein</fullName>
    </submittedName>
</protein>
<reference evidence="3" key="1">
    <citation type="journal article" date="2015" name="Genome Announc.">
        <title>Genome sequence of the AIDS-associated pathogen Penicillium marneffei (ATCC18224) and its near taxonomic relative Talaromyces stipitatus (ATCC10500).</title>
        <authorList>
            <person name="Nierman W.C."/>
            <person name="Fedorova-Abrams N.D."/>
            <person name="Andrianopoulos A."/>
        </authorList>
    </citation>
    <scope>NUCLEOTIDE SEQUENCE [LARGE SCALE GENOMIC DNA]</scope>
    <source>
        <strain evidence="3">ATCC 10500 / CBS 375.48 / QM 6759 / NRRL 1006</strain>
    </source>
</reference>
<proteinExistence type="predicted"/>
<dbReference type="Proteomes" id="UP000001745">
    <property type="component" value="Unassembled WGS sequence"/>
</dbReference>
<dbReference type="AlphaFoldDB" id="B8MJK5"/>